<reference evidence="8" key="1">
    <citation type="submission" date="2017-09" db="EMBL/GenBank/DDBJ databases">
        <authorList>
            <person name="Feng G."/>
            <person name="Zhu H."/>
        </authorList>
    </citation>
    <scope>NUCLEOTIDE SEQUENCE [LARGE SCALE GENOMIC DNA]</scope>
    <source>
        <strain evidence="8">1PNM-20</strain>
    </source>
</reference>
<evidence type="ECO:0000256" key="6">
    <source>
        <dbReference type="ARBA" id="ARBA00048451"/>
    </source>
</evidence>
<organism evidence="7 8">
    <name type="scientific">Sphingomonas lenta</name>
    <dbReference type="NCBI Taxonomy" id="1141887"/>
    <lineage>
        <taxon>Bacteria</taxon>
        <taxon>Pseudomonadati</taxon>
        <taxon>Pseudomonadota</taxon>
        <taxon>Alphaproteobacteria</taxon>
        <taxon>Sphingomonadales</taxon>
        <taxon>Sphingomonadaceae</taxon>
        <taxon>Sphingomonas</taxon>
    </lineage>
</organism>
<keyword evidence="3" id="KW-0862">Zinc</keyword>
<dbReference type="InterPro" id="IPR043129">
    <property type="entry name" value="ATPase_NBD"/>
</dbReference>
<protein>
    <recommendedName>
        <fullName evidence="5">fructokinase</fullName>
        <ecNumber evidence="5">2.7.1.4</ecNumber>
    </recommendedName>
</protein>
<dbReference type="Proteomes" id="UP000218151">
    <property type="component" value="Unassembled WGS sequence"/>
</dbReference>
<evidence type="ECO:0000313" key="8">
    <source>
        <dbReference type="Proteomes" id="UP000218151"/>
    </source>
</evidence>
<evidence type="ECO:0000313" key="7">
    <source>
        <dbReference type="EMBL" id="PAX09075.1"/>
    </source>
</evidence>
<dbReference type="CDD" id="cd24067">
    <property type="entry name" value="ASKHA_NBD_ROK_BsFRK-like"/>
    <property type="match status" value="1"/>
</dbReference>
<dbReference type="OrthoDB" id="9783435at2"/>
<dbReference type="Gene3D" id="3.30.420.40">
    <property type="match status" value="2"/>
</dbReference>
<evidence type="ECO:0000256" key="4">
    <source>
        <dbReference type="ARBA" id="ARBA00022842"/>
    </source>
</evidence>
<comment type="caution">
    <text evidence="7">The sequence shown here is derived from an EMBL/GenBank/DDBJ whole genome shotgun (WGS) entry which is preliminary data.</text>
</comment>
<evidence type="ECO:0000256" key="3">
    <source>
        <dbReference type="ARBA" id="ARBA00022833"/>
    </source>
</evidence>
<evidence type="ECO:0000256" key="1">
    <source>
        <dbReference type="ARBA" id="ARBA00001946"/>
    </source>
</evidence>
<dbReference type="Pfam" id="PF00480">
    <property type="entry name" value="ROK"/>
    <property type="match status" value="1"/>
</dbReference>
<dbReference type="RefSeq" id="WP_095997573.1">
    <property type="nucleotide sequence ID" value="NZ_NSLI01000002.1"/>
</dbReference>
<gene>
    <name evidence="7" type="ORF">CKY28_07045</name>
</gene>
<evidence type="ECO:0000256" key="5">
    <source>
        <dbReference type="ARBA" id="ARBA00038887"/>
    </source>
</evidence>
<keyword evidence="2" id="KW-0479">Metal-binding</keyword>
<proteinExistence type="predicted"/>
<keyword evidence="7" id="KW-0808">Transferase</keyword>
<dbReference type="EMBL" id="NSLI01000002">
    <property type="protein sequence ID" value="PAX09075.1"/>
    <property type="molecule type" value="Genomic_DNA"/>
</dbReference>
<dbReference type="PANTHER" id="PTHR42742">
    <property type="entry name" value="TRANSCRIPTIONAL REPRESSOR MPRA"/>
    <property type="match status" value="1"/>
</dbReference>
<name>A0A2A2SIM8_9SPHN</name>
<dbReference type="PANTHER" id="PTHR42742:SF3">
    <property type="entry name" value="FRUCTOKINASE"/>
    <property type="match status" value="1"/>
</dbReference>
<dbReference type="GO" id="GO:0008865">
    <property type="term" value="F:fructokinase activity"/>
    <property type="evidence" value="ECO:0007669"/>
    <property type="project" value="UniProtKB-EC"/>
</dbReference>
<dbReference type="InterPro" id="IPR051804">
    <property type="entry name" value="Carb_Metab_Reg_Kinase/Isom"/>
</dbReference>
<keyword evidence="7" id="KW-0418">Kinase</keyword>
<dbReference type="EC" id="2.7.1.4" evidence="5"/>
<accession>A0A2A2SIM8</accession>
<dbReference type="InterPro" id="IPR000600">
    <property type="entry name" value="ROK"/>
</dbReference>
<comment type="catalytic activity">
    <reaction evidence="6">
        <text>D-fructose + ATP = D-fructose 6-phosphate + ADP + H(+)</text>
        <dbReference type="Rhea" id="RHEA:16125"/>
        <dbReference type="ChEBI" id="CHEBI:15378"/>
        <dbReference type="ChEBI" id="CHEBI:30616"/>
        <dbReference type="ChEBI" id="CHEBI:37721"/>
        <dbReference type="ChEBI" id="CHEBI:61527"/>
        <dbReference type="ChEBI" id="CHEBI:456216"/>
        <dbReference type="EC" id="2.7.1.4"/>
    </reaction>
</comment>
<dbReference type="AlphaFoldDB" id="A0A2A2SIM8"/>
<keyword evidence="4" id="KW-0460">Magnesium</keyword>
<dbReference type="GO" id="GO:0046872">
    <property type="term" value="F:metal ion binding"/>
    <property type="evidence" value="ECO:0007669"/>
    <property type="project" value="UniProtKB-KW"/>
</dbReference>
<dbReference type="SUPFAM" id="SSF53067">
    <property type="entry name" value="Actin-like ATPase domain"/>
    <property type="match status" value="1"/>
</dbReference>
<keyword evidence="8" id="KW-1185">Reference proteome</keyword>
<comment type="cofactor">
    <cofactor evidence="1">
        <name>Mg(2+)</name>
        <dbReference type="ChEBI" id="CHEBI:18420"/>
    </cofactor>
</comment>
<evidence type="ECO:0000256" key="2">
    <source>
        <dbReference type="ARBA" id="ARBA00022723"/>
    </source>
</evidence>
<sequence>MSEPLVAGVELGGTKCVCILASGPDRVEEEVRLPTRGPEETLAAICAVLDRWDGFAGLGVASFGPVCVDRGSPDWGRIGAASPKLGWAGAGIGERLRGRYGVPVGFDTDVVGPALAEARWGAAAGLSDLAYVTVGTGVGAGLIARGRPVAGLTHSEFGHILPARAPGDDWAGACRYHGPCVEGLASGPAIAARAGRPADELPPDHPAWDIVAHALAQLAHALVMTGVPRRIVWGGGVMAQPHLLPRVRPLLARTLGGYLPLPELLDLDRYLQPAALGGRAGPLGAVALARDALMET</sequence>